<evidence type="ECO:0000313" key="3">
    <source>
        <dbReference type="Proteomes" id="UP001063166"/>
    </source>
</evidence>
<proteinExistence type="predicted"/>
<accession>A0A9P3PHC8</accession>
<gene>
    <name evidence="2" type="ORF">LshimejAT787_0304000</name>
</gene>
<keyword evidence="3" id="KW-1185">Reference proteome</keyword>
<evidence type="ECO:0000256" key="1">
    <source>
        <dbReference type="SAM" id="MobiDB-lite"/>
    </source>
</evidence>
<organism evidence="2 3">
    <name type="scientific">Lyophyllum shimeji</name>
    <name type="common">Hon-shimeji</name>
    <name type="synonym">Tricholoma shimeji</name>
    <dbReference type="NCBI Taxonomy" id="47721"/>
    <lineage>
        <taxon>Eukaryota</taxon>
        <taxon>Fungi</taxon>
        <taxon>Dikarya</taxon>
        <taxon>Basidiomycota</taxon>
        <taxon>Agaricomycotina</taxon>
        <taxon>Agaricomycetes</taxon>
        <taxon>Agaricomycetidae</taxon>
        <taxon>Agaricales</taxon>
        <taxon>Tricholomatineae</taxon>
        <taxon>Lyophyllaceae</taxon>
        <taxon>Lyophyllum</taxon>
    </lineage>
</organism>
<sequence>MNRISYSKLSQLRLLLPRHVVLLAVTGGGRAPGVSLSHWQVLGLECSVPRRMHGWSRERHHLGTSARDAGSSTKSKGQS</sequence>
<protein>
    <submittedName>
        <fullName evidence="2">Uncharacterized protein</fullName>
    </submittedName>
</protein>
<evidence type="ECO:0000313" key="2">
    <source>
        <dbReference type="EMBL" id="GLB36112.1"/>
    </source>
</evidence>
<feature type="compositionally biased region" description="Polar residues" evidence="1">
    <location>
        <begin position="70"/>
        <end position="79"/>
    </location>
</feature>
<dbReference type="Proteomes" id="UP001063166">
    <property type="component" value="Unassembled WGS sequence"/>
</dbReference>
<name>A0A9P3PHC8_LYOSH</name>
<reference evidence="2" key="1">
    <citation type="submission" date="2022-07" db="EMBL/GenBank/DDBJ databases">
        <title>The genome of Lyophyllum shimeji provides insight into the initial evolution of ectomycorrhizal fungal genome.</title>
        <authorList>
            <person name="Kobayashi Y."/>
            <person name="Shibata T."/>
            <person name="Hirakawa H."/>
            <person name="Shigenobu S."/>
            <person name="Nishiyama T."/>
            <person name="Yamada A."/>
            <person name="Hasebe M."/>
            <person name="Kawaguchi M."/>
        </authorList>
    </citation>
    <scope>NUCLEOTIDE SEQUENCE</scope>
    <source>
        <strain evidence="2">AT787</strain>
    </source>
</reference>
<comment type="caution">
    <text evidence="2">The sequence shown here is derived from an EMBL/GenBank/DDBJ whole genome shotgun (WGS) entry which is preliminary data.</text>
</comment>
<dbReference type="AlphaFoldDB" id="A0A9P3PHC8"/>
<feature type="region of interest" description="Disordered" evidence="1">
    <location>
        <begin position="55"/>
        <end position="79"/>
    </location>
</feature>
<dbReference type="EMBL" id="BRPK01000003">
    <property type="protein sequence ID" value="GLB36112.1"/>
    <property type="molecule type" value="Genomic_DNA"/>
</dbReference>